<evidence type="ECO:0000256" key="1">
    <source>
        <dbReference type="SAM" id="MobiDB-lite"/>
    </source>
</evidence>
<keyword evidence="3" id="KW-1185">Reference proteome</keyword>
<name>A0ABP6ZBJ4_9ACTN</name>
<dbReference type="Proteomes" id="UP001500630">
    <property type="component" value="Unassembled WGS sequence"/>
</dbReference>
<comment type="caution">
    <text evidence="2">The sequence shown here is derived from an EMBL/GenBank/DDBJ whole genome shotgun (WGS) entry which is preliminary data.</text>
</comment>
<proteinExistence type="predicted"/>
<protein>
    <recommendedName>
        <fullName evidence="4">Tautomerase enzyme</fullName>
    </recommendedName>
</protein>
<dbReference type="RefSeq" id="WP_345574002.1">
    <property type="nucleotide sequence ID" value="NZ_BAABDQ010000039.1"/>
</dbReference>
<gene>
    <name evidence="2" type="ORF">GCM10022419_105670</name>
</gene>
<evidence type="ECO:0008006" key="4">
    <source>
        <dbReference type="Google" id="ProtNLM"/>
    </source>
</evidence>
<evidence type="ECO:0000313" key="2">
    <source>
        <dbReference type="EMBL" id="GAA3603967.1"/>
    </source>
</evidence>
<organism evidence="2 3">
    <name type="scientific">Nonomuraea rosea</name>
    <dbReference type="NCBI Taxonomy" id="638574"/>
    <lineage>
        <taxon>Bacteria</taxon>
        <taxon>Bacillati</taxon>
        <taxon>Actinomycetota</taxon>
        <taxon>Actinomycetes</taxon>
        <taxon>Streptosporangiales</taxon>
        <taxon>Streptosporangiaceae</taxon>
        <taxon>Nonomuraea</taxon>
    </lineage>
</organism>
<evidence type="ECO:0000313" key="3">
    <source>
        <dbReference type="Proteomes" id="UP001500630"/>
    </source>
</evidence>
<dbReference type="InterPro" id="IPR014347">
    <property type="entry name" value="Tautomerase/MIF_sf"/>
</dbReference>
<dbReference type="Gene3D" id="3.30.429.10">
    <property type="entry name" value="Macrophage Migration Inhibitory Factor"/>
    <property type="match status" value="1"/>
</dbReference>
<reference evidence="3" key="1">
    <citation type="journal article" date="2019" name="Int. J. Syst. Evol. Microbiol.">
        <title>The Global Catalogue of Microorganisms (GCM) 10K type strain sequencing project: providing services to taxonomists for standard genome sequencing and annotation.</title>
        <authorList>
            <consortium name="The Broad Institute Genomics Platform"/>
            <consortium name="The Broad Institute Genome Sequencing Center for Infectious Disease"/>
            <person name="Wu L."/>
            <person name="Ma J."/>
        </authorList>
    </citation>
    <scope>NUCLEOTIDE SEQUENCE [LARGE SCALE GENOMIC DNA]</scope>
    <source>
        <strain evidence="3">JCM 17326</strain>
    </source>
</reference>
<accession>A0ABP6ZBJ4</accession>
<feature type="region of interest" description="Disordered" evidence="1">
    <location>
        <begin position="163"/>
        <end position="188"/>
    </location>
</feature>
<dbReference type="EMBL" id="BAABDQ010000039">
    <property type="protein sequence ID" value="GAA3603967.1"/>
    <property type="molecule type" value="Genomic_DNA"/>
</dbReference>
<sequence length="188" mass="20412">MPQLDAYIPAGALTPDAEHGLIARLTDLLIRHEGADPANEMVRSIAWVFVHRPESVYVGGLPSAAPRYRFIASVPEGQFNADRRQAIVADITEAVLDAEQGAHPRDPMRVWVFTPEVPDGTWGGAGSIVTLADIVGLALGDMQQGREYAERVFAERRGELVTATTRSDEEASARVTTEAGPVQRRQPS</sequence>